<keyword evidence="3" id="KW-1185">Reference proteome</keyword>
<organism evidence="2 3">
    <name type="scientific">Candidatus Methanocrinis alkalitolerans</name>
    <dbReference type="NCBI Taxonomy" id="3033395"/>
    <lineage>
        <taxon>Archaea</taxon>
        <taxon>Methanobacteriati</taxon>
        <taxon>Methanobacteriota</taxon>
        <taxon>Stenosarchaea group</taxon>
        <taxon>Methanomicrobia</taxon>
        <taxon>Methanotrichales</taxon>
        <taxon>Methanotrichaceae</taxon>
        <taxon>Methanocrinis</taxon>
    </lineage>
</organism>
<sequence length="479" mass="50875">MRAKEISYLISLLFLFSAVASAGPDEASGTVISIIDGKTFEVRIEKADPRVKEGVVKVTLADLKVLETWVEGSVDESIEELDNASIDEPVDESIEELDNASIDVPVDESIEELDNASIDVPVDESIEELDNASIDEPVDESIEELDDVSIDEPVDESIAELDNASIDVPVDESIAELINVSTREGTSAKDLAVAILLNKTVWLDIDDGSEDGRDADGNLEVVLRLSGLNGGPVLSPTFNRMLVDYGMAEVDDSPANEFDPADWWPPHDEGSGENETIVAEEEKKSSGLNIDIKPTKPNVDVKISPLNVNINPTRPNVNVSLTGPSINVNPTKPSINVNPNKPAVDVKPTEAGAPENEDNGSSISQGSLTGADEGAGMPMINYSEPVILRNLTVPITLVNPAGNITVINCTGHVTLIDPAEPVNVIDSTEPSPISNGDGAEMMEAARAPRGSEIETGERAETDDPETTAASDLPGEETAT</sequence>
<feature type="compositionally biased region" description="Polar residues" evidence="1">
    <location>
        <begin position="425"/>
        <end position="434"/>
    </location>
</feature>
<feature type="region of interest" description="Disordered" evidence="1">
    <location>
        <begin position="330"/>
        <end position="376"/>
    </location>
</feature>
<dbReference type="EMBL" id="JARFPL010000012">
    <property type="protein sequence ID" value="MDF0592993.1"/>
    <property type="molecule type" value="Genomic_DNA"/>
</dbReference>
<evidence type="ECO:0000313" key="3">
    <source>
        <dbReference type="Proteomes" id="UP001215956"/>
    </source>
</evidence>
<gene>
    <name evidence="2" type="ORF">P0O24_05285</name>
</gene>
<dbReference type="Gene3D" id="2.40.50.90">
    <property type="match status" value="1"/>
</dbReference>
<evidence type="ECO:0000256" key="1">
    <source>
        <dbReference type="SAM" id="MobiDB-lite"/>
    </source>
</evidence>
<protein>
    <submittedName>
        <fullName evidence="2">Uncharacterized protein</fullName>
    </submittedName>
</protein>
<accession>A0ABT5XED0</accession>
<feature type="compositionally biased region" description="Polar residues" evidence="1">
    <location>
        <begin position="359"/>
        <end position="368"/>
    </location>
</feature>
<dbReference type="RefSeq" id="WP_316968698.1">
    <property type="nucleotide sequence ID" value="NZ_JARFPL010000012.1"/>
</dbReference>
<proteinExistence type="predicted"/>
<evidence type="ECO:0000313" key="2">
    <source>
        <dbReference type="EMBL" id="MDF0592993.1"/>
    </source>
</evidence>
<name>A0ABT5XED0_9EURY</name>
<reference evidence="2 3" key="1">
    <citation type="submission" date="2023-03" db="EMBL/GenBank/DDBJ databases">
        <title>Whole genome sequencing of Methanotrichaceae archaeon M04Ac.</title>
        <authorList>
            <person name="Khomyakova M.A."/>
            <person name="Merkel A.Y."/>
            <person name="Slobodkin A.I."/>
        </authorList>
    </citation>
    <scope>NUCLEOTIDE SEQUENCE [LARGE SCALE GENOMIC DNA]</scope>
    <source>
        <strain evidence="2 3">M04Ac</strain>
    </source>
</reference>
<feature type="compositionally biased region" description="Polar residues" evidence="1">
    <location>
        <begin position="330"/>
        <end position="339"/>
    </location>
</feature>
<dbReference type="InterPro" id="IPR035437">
    <property type="entry name" value="SNase_OB-fold_sf"/>
</dbReference>
<feature type="region of interest" description="Disordered" evidence="1">
    <location>
        <begin position="423"/>
        <end position="479"/>
    </location>
</feature>
<comment type="caution">
    <text evidence="2">The sequence shown here is derived from an EMBL/GenBank/DDBJ whole genome shotgun (WGS) entry which is preliminary data.</text>
</comment>
<feature type="compositionally biased region" description="Basic and acidic residues" evidence="1">
    <location>
        <begin position="449"/>
        <end position="461"/>
    </location>
</feature>
<dbReference type="Proteomes" id="UP001215956">
    <property type="component" value="Unassembled WGS sequence"/>
</dbReference>